<dbReference type="SUPFAM" id="SSF52540">
    <property type="entry name" value="P-loop containing nucleoside triphosphate hydrolases"/>
    <property type="match status" value="1"/>
</dbReference>
<dbReference type="InterPro" id="IPR050921">
    <property type="entry name" value="T4SS_GSP_E_ATPase"/>
</dbReference>
<feature type="region of interest" description="Disordered" evidence="2">
    <location>
        <begin position="354"/>
        <end position="406"/>
    </location>
</feature>
<sequence>MVCLELGPLESVAADPTVTDMTITSEGRVWVDRGNGMEEHHPRFPLRSPSIVREYAVRLCAQLGRRLDDARPIADASDERGVRVHAVIAPLVPHGASVSIRFPSRAAPTLDALRRAGMYPESWIGLLRGLVRNRATILITGGTGSGKTTLMKALLNEVDASERIVTVEEIRELDGIAPPNHVALATREANVEGMGAIGLPDLVKATLRMRPDRVVLGECRGEEIADLLRAYNSGHRGGMTTLHADSVERIPARIVSLGMLAGLRPDAVAMLAEGAFDAVMHLERTGGRRRIAQLGLLRGSGGDVPYNGGAATDVPGQNTLACDMSGVTLATWDGMGMPSLSPYWKGFAERWGESGNVGNPRNTETTETHGNTGNTGSLGNTGNAENTWNPRSVGNTGNATPRLARA</sequence>
<comment type="similarity">
    <text evidence="1">Belongs to the GSP E family.</text>
</comment>
<evidence type="ECO:0000313" key="5">
    <source>
        <dbReference type="Proteomes" id="UP000029060"/>
    </source>
</evidence>
<dbReference type="PANTHER" id="PTHR30486:SF6">
    <property type="entry name" value="TYPE IV PILUS RETRACTATION ATPASE PILT"/>
    <property type="match status" value="1"/>
</dbReference>
<feature type="compositionally biased region" description="Low complexity" evidence="2">
    <location>
        <begin position="362"/>
        <end position="383"/>
    </location>
</feature>
<dbReference type="CDD" id="cd01130">
    <property type="entry name" value="VirB11-like_ATPase"/>
    <property type="match status" value="1"/>
</dbReference>
<feature type="compositionally biased region" description="Polar residues" evidence="2">
    <location>
        <begin position="384"/>
        <end position="399"/>
    </location>
</feature>
<evidence type="ECO:0000259" key="3">
    <source>
        <dbReference type="Pfam" id="PF00437"/>
    </source>
</evidence>
<reference evidence="4 5" key="1">
    <citation type="submission" date="2014-03" db="EMBL/GenBank/DDBJ databases">
        <title>Genomics of Bifidobacteria.</title>
        <authorList>
            <person name="Ventura M."/>
            <person name="Milani C."/>
            <person name="Lugli G.A."/>
        </authorList>
    </citation>
    <scope>NUCLEOTIDE SEQUENCE [LARGE SCALE GENOMIC DNA]</scope>
    <source>
        <strain evidence="4 5">LMG 11341</strain>
    </source>
</reference>
<accession>A0A087BDH6</accession>
<dbReference type="RefSeq" id="WP_081888458.1">
    <property type="nucleotide sequence ID" value="NZ_CADAXU010000002.1"/>
</dbReference>
<feature type="domain" description="Bacterial type II secretion system protein E" evidence="3">
    <location>
        <begin position="7"/>
        <end position="262"/>
    </location>
</feature>
<dbReference type="AlphaFoldDB" id="A0A087BDH6"/>
<dbReference type="GO" id="GO:0016887">
    <property type="term" value="F:ATP hydrolysis activity"/>
    <property type="evidence" value="ECO:0007669"/>
    <property type="project" value="InterPro"/>
</dbReference>
<proteinExistence type="inferred from homology"/>
<dbReference type="Gene3D" id="3.30.450.370">
    <property type="match status" value="1"/>
</dbReference>
<dbReference type="EMBL" id="JGZC01000010">
    <property type="protein sequence ID" value="KFI69076.1"/>
    <property type="molecule type" value="Genomic_DNA"/>
</dbReference>
<dbReference type="eggNOG" id="COG4962">
    <property type="taxonomic scope" value="Bacteria"/>
</dbReference>
<comment type="caution">
    <text evidence="4">The sequence shown here is derived from an EMBL/GenBank/DDBJ whole genome shotgun (WGS) entry which is preliminary data.</text>
</comment>
<organism evidence="4 5">
    <name type="scientific">Bifidobacterium merycicum</name>
    <dbReference type="NCBI Taxonomy" id="78345"/>
    <lineage>
        <taxon>Bacteria</taxon>
        <taxon>Bacillati</taxon>
        <taxon>Actinomycetota</taxon>
        <taxon>Actinomycetes</taxon>
        <taxon>Bifidobacteriales</taxon>
        <taxon>Bifidobacteriaceae</taxon>
        <taxon>Bifidobacterium</taxon>
    </lineage>
</organism>
<dbReference type="Pfam" id="PF00437">
    <property type="entry name" value="T2SSE"/>
    <property type="match status" value="1"/>
</dbReference>
<dbReference type="InterPro" id="IPR027417">
    <property type="entry name" value="P-loop_NTPase"/>
</dbReference>
<dbReference type="Gene3D" id="3.40.50.300">
    <property type="entry name" value="P-loop containing nucleotide triphosphate hydrolases"/>
    <property type="match status" value="1"/>
</dbReference>
<keyword evidence="5" id="KW-1185">Reference proteome</keyword>
<protein>
    <submittedName>
        <fullName evidence="4">Type II secretion system protein E</fullName>
    </submittedName>
</protein>
<dbReference type="InterPro" id="IPR001482">
    <property type="entry name" value="T2SS/T4SS_dom"/>
</dbReference>
<evidence type="ECO:0000256" key="1">
    <source>
        <dbReference type="ARBA" id="ARBA00006611"/>
    </source>
</evidence>
<dbReference type="PANTHER" id="PTHR30486">
    <property type="entry name" value="TWITCHING MOTILITY PROTEIN PILT"/>
    <property type="match status" value="1"/>
</dbReference>
<evidence type="ECO:0000313" key="4">
    <source>
        <dbReference type="EMBL" id="KFI69076.1"/>
    </source>
</evidence>
<gene>
    <name evidence="4" type="ORF">BMERY_0573</name>
</gene>
<evidence type="ECO:0000256" key="2">
    <source>
        <dbReference type="SAM" id="MobiDB-lite"/>
    </source>
</evidence>
<name>A0A087BDH6_9BIFI</name>
<dbReference type="Proteomes" id="UP000029060">
    <property type="component" value="Unassembled WGS sequence"/>
</dbReference>
<dbReference type="STRING" id="78345.BMERY_0573"/>